<dbReference type="OrthoDB" id="9806299at2"/>
<keyword evidence="2 12" id="KW-1003">Cell membrane</keyword>
<keyword evidence="6 12" id="KW-0915">Sodium</keyword>
<gene>
    <name evidence="12" type="primary">fluC</name>
    <name evidence="12" type="synonym">crcB</name>
    <name evidence="13" type="ORF">A9D14_02545</name>
</gene>
<feature type="binding site" evidence="12">
    <location>
        <position position="92"/>
    </location>
    <ligand>
        <name>Na(+)</name>
        <dbReference type="ChEBI" id="CHEBI:29101"/>
        <note>structural</note>
    </ligand>
</feature>
<dbReference type="GO" id="GO:0062054">
    <property type="term" value="F:fluoride channel activity"/>
    <property type="evidence" value="ECO:0007669"/>
    <property type="project" value="UniProtKB-UniRule"/>
</dbReference>
<accession>A0A1Z1F938</accession>
<evidence type="ECO:0000256" key="6">
    <source>
        <dbReference type="ARBA" id="ARBA00023053"/>
    </source>
</evidence>
<dbReference type="GO" id="GO:0140114">
    <property type="term" value="P:cellular detoxification of fluoride"/>
    <property type="evidence" value="ECO:0007669"/>
    <property type="project" value="UniProtKB-UniRule"/>
</dbReference>
<name>A0A1Z1F938_9SPHN</name>
<dbReference type="AlphaFoldDB" id="A0A1Z1F938"/>
<dbReference type="GO" id="GO:0046872">
    <property type="term" value="F:metal ion binding"/>
    <property type="evidence" value="ECO:0007669"/>
    <property type="project" value="UniProtKB-KW"/>
</dbReference>
<evidence type="ECO:0000256" key="1">
    <source>
        <dbReference type="ARBA" id="ARBA00004651"/>
    </source>
</evidence>
<dbReference type="KEGG" id="cman:A9D14_02545"/>
<dbReference type="GO" id="GO:0005886">
    <property type="term" value="C:plasma membrane"/>
    <property type="evidence" value="ECO:0007669"/>
    <property type="project" value="UniProtKB-SubCell"/>
</dbReference>
<keyword evidence="4 12" id="KW-0812">Transmembrane</keyword>
<dbReference type="PANTHER" id="PTHR28259:SF1">
    <property type="entry name" value="FLUORIDE EXPORT PROTEIN 1-RELATED"/>
    <property type="match status" value="1"/>
</dbReference>
<dbReference type="RefSeq" id="WP_066842682.1">
    <property type="nucleotide sequence ID" value="NZ_CP019602.1"/>
</dbReference>
<feature type="transmembrane region" description="Helical" evidence="12">
    <location>
        <begin position="111"/>
        <end position="135"/>
    </location>
</feature>
<keyword evidence="12" id="KW-0479">Metal-binding</keyword>
<comment type="subcellular location">
    <subcellularLocation>
        <location evidence="1 12">Cell membrane</location>
        <topology evidence="1 12">Multi-pass membrane protein</topology>
    </subcellularLocation>
</comment>
<dbReference type="Proteomes" id="UP000195807">
    <property type="component" value="Chromosome"/>
</dbReference>
<sequence>MATPLSHLAASLLVALGGGTGAVLRYQLGRLVTHLSPPQALAFPWATLTANALGSAAMGVLIAWLARHDASTGGGGEPWRLLLGVGLLGGFTTFSSFSMETVLLWQRGEAGLALIYIIASLVLGLAGLVAGLTFARGTL</sequence>
<dbReference type="HAMAP" id="MF_00454">
    <property type="entry name" value="FluC"/>
    <property type="match status" value="1"/>
</dbReference>
<dbReference type="STRING" id="450378.GCA_001661675_00507"/>
<comment type="activity regulation">
    <text evidence="12">Na(+) is not transported, but it plays an essential structural role and its presence is essential for fluoride channel function.</text>
</comment>
<evidence type="ECO:0000256" key="8">
    <source>
        <dbReference type="ARBA" id="ARBA00023136"/>
    </source>
</evidence>
<evidence type="ECO:0000256" key="5">
    <source>
        <dbReference type="ARBA" id="ARBA00022989"/>
    </source>
</evidence>
<evidence type="ECO:0000256" key="10">
    <source>
        <dbReference type="ARBA" id="ARBA00035120"/>
    </source>
</evidence>
<dbReference type="Pfam" id="PF02537">
    <property type="entry name" value="CRCB"/>
    <property type="match status" value="1"/>
</dbReference>
<keyword evidence="12" id="KW-0813">Transport</keyword>
<keyword evidence="14" id="KW-1185">Reference proteome</keyword>
<dbReference type="PANTHER" id="PTHR28259">
    <property type="entry name" value="FLUORIDE EXPORT PROTEIN 1-RELATED"/>
    <property type="match status" value="1"/>
</dbReference>
<evidence type="ECO:0000256" key="7">
    <source>
        <dbReference type="ARBA" id="ARBA00023065"/>
    </source>
</evidence>
<evidence type="ECO:0000313" key="13">
    <source>
        <dbReference type="EMBL" id="ARU15262.1"/>
    </source>
</evidence>
<feature type="transmembrane region" description="Helical" evidence="12">
    <location>
        <begin position="78"/>
        <end position="99"/>
    </location>
</feature>
<feature type="binding site" evidence="12">
    <location>
        <position position="89"/>
    </location>
    <ligand>
        <name>Na(+)</name>
        <dbReference type="ChEBI" id="CHEBI:29101"/>
        <note>structural</note>
    </ligand>
</feature>
<feature type="transmembrane region" description="Helical" evidence="12">
    <location>
        <begin position="45"/>
        <end position="66"/>
    </location>
</feature>
<evidence type="ECO:0000313" key="14">
    <source>
        <dbReference type="Proteomes" id="UP000195807"/>
    </source>
</evidence>
<comment type="function">
    <text evidence="12">Fluoride-specific ion channel. Important for reducing fluoride concentration in the cell, thus reducing its toxicity.</text>
</comment>
<evidence type="ECO:0000256" key="11">
    <source>
        <dbReference type="ARBA" id="ARBA00035585"/>
    </source>
</evidence>
<keyword evidence="9 12" id="KW-0407">Ion channel</keyword>
<dbReference type="NCBIfam" id="TIGR00494">
    <property type="entry name" value="crcB"/>
    <property type="match status" value="1"/>
</dbReference>
<evidence type="ECO:0000256" key="12">
    <source>
        <dbReference type="HAMAP-Rule" id="MF_00454"/>
    </source>
</evidence>
<protein>
    <recommendedName>
        <fullName evidence="12">Fluoride-specific ion channel FluC</fullName>
    </recommendedName>
</protein>
<proteinExistence type="inferred from homology"/>
<organism evidence="13 14">
    <name type="scientific">Croceicoccus marinus</name>
    <dbReference type="NCBI Taxonomy" id="450378"/>
    <lineage>
        <taxon>Bacteria</taxon>
        <taxon>Pseudomonadati</taxon>
        <taxon>Pseudomonadota</taxon>
        <taxon>Alphaproteobacteria</taxon>
        <taxon>Sphingomonadales</taxon>
        <taxon>Erythrobacteraceae</taxon>
        <taxon>Croceicoccus</taxon>
    </lineage>
</organism>
<reference evidence="13 14" key="1">
    <citation type="submission" date="2017-01" db="EMBL/GenBank/DDBJ databases">
        <title>Complete genome sequence of esterase-producing bacterium Croceicoccus marinus E4A9.</title>
        <authorList>
            <person name="Wu Y.-H."/>
            <person name="Cheng H."/>
            <person name="Xu L."/>
            <person name="Huo Y.-Y."/>
            <person name="Wang C.-S."/>
            <person name="Xu X.-W."/>
        </authorList>
    </citation>
    <scope>NUCLEOTIDE SEQUENCE [LARGE SCALE GENOMIC DNA]</scope>
    <source>
        <strain evidence="13 14">E4A9</strain>
    </source>
</reference>
<keyword evidence="5 12" id="KW-1133">Transmembrane helix</keyword>
<evidence type="ECO:0000256" key="4">
    <source>
        <dbReference type="ARBA" id="ARBA00022692"/>
    </source>
</evidence>
<comment type="catalytic activity">
    <reaction evidence="11">
        <text>fluoride(in) = fluoride(out)</text>
        <dbReference type="Rhea" id="RHEA:76159"/>
        <dbReference type="ChEBI" id="CHEBI:17051"/>
    </reaction>
    <physiologicalReaction direction="left-to-right" evidence="11">
        <dbReference type="Rhea" id="RHEA:76160"/>
    </physiologicalReaction>
</comment>
<comment type="similarity">
    <text evidence="10 12">Belongs to the fluoride channel Fluc/FEX (TC 1.A.43) family.</text>
</comment>
<keyword evidence="3" id="KW-0997">Cell inner membrane</keyword>
<evidence type="ECO:0000256" key="2">
    <source>
        <dbReference type="ARBA" id="ARBA00022475"/>
    </source>
</evidence>
<keyword evidence="7 12" id="KW-0406">Ion transport</keyword>
<evidence type="ECO:0000256" key="3">
    <source>
        <dbReference type="ARBA" id="ARBA00022519"/>
    </source>
</evidence>
<dbReference type="InterPro" id="IPR003691">
    <property type="entry name" value="FluC"/>
</dbReference>
<evidence type="ECO:0000256" key="9">
    <source>
        <dbReference type="ARBA" id="ARBA00023303"/>
    </source>
</evidence>
<keyword evidence="8 12" id="KW-0472">Membrane</keyword>
<dbReference type="EMBL" id="CP019602">
    <property type="protein sequence ID" value="ARU15262.1"/>
    <property type="molecule type" value="Genomic_DNA"/>
</dbReference>